<feature type="transmembrane region" description="Helical" evidence="1">
    <location>
        <begin position="50"/>
        <end position="70"/>
    </location>
</feature>
<organism evidence="2 3">
    <name type="scientific">Sphingomonas parapaucimobilis NBRC 15100</name>
    <dbReference type="NCBI Taxonomy" id="1219049"/>
    <lineage>
        <taxon>Bacteria</taxon>
        <taxon>Pseudomonadati</taxon>
        <taxon>Pseudomonadota</taxon>
        <taxon>Alphaproteobacteria</taxon>
        <taxon>Sphingomonadales</taxon>
        <taxon>Sphingomonadaceae</taxon>
        <taxon>Sphingomonas</taxon>
    </lineage>
</organism>
<feature type="transmembrane region" description="Helical" evidence="1">
    <location>
        <begin position="82"/>
        <end position="102"/>
    </location>
</feature>
<reference evidence="2 3" key="1">
    <citation type="submission" date="2014-11" db="EMBL/GenBank/DDBJ databases">
        <title>Whole genome shotgun sequence of Sphingomonas parapaucimobilis NBRC 15100.</title>
        <authorList>
            <person name="Katano-Makiyama Y."/>
            <person name="Hosoyama A."/>
            <person name="Hashimoto M."/>
            <person name="Hosoyama Y."/>
            <person name="Noguchi M."/>
            <person name="Numata M."/>
            <person name="Tsuchikane K."/>
            <person name="Hirakata S."/>
            <person name="Uohara A."/>
            <person name="Shimodaira J."/>
            <person name="Ohji S."/>
            <person name="Ichikawa N."/>
            <person name="Kimura A."/>
            <person name="Yamazoe A."/>
            <person name="Fujita N."/>
        </authorList>
    </citation>
    <scope>NUCLEOTIDE SEQUENCE [LARGE SCALE GENOMIC DNA]</scope>
    <source>
        <strain evidence="2 3">NBRC 15100</strain>
    </source>
</reference>
<sequence>MAGNTGDAARIGGTAVAMVLVPIVLAVVAMVVGLVAGLFYMVMTVIRPEIIGFFVACLAGGVGVAAARAACDAVLRGYAPRIVFVELLGLCLAGLFYELVIMPMAWARLAPIAQLLVVGATAYSMFWQSERVLPAR</sequence>
<proteinExistence type="predicted"/>
<dbReference type="EMBL" id="BBPI01000035">
    <property type="protein sequence ID" value="GAM00736.1"/>
    <property type="molecule type" value="Genomic_DNA"/>
</dbReference>
<evidence type="ECO:0000313" key="3">
    <source>
        <dbReference type="Proteomes" id="UP000032305"/>
    </source>
</evidence>
<keyword evidence="1" id="KW-1133">Transmembrane helix</keyword>
<dbReference type="Proteomes" id="UP000032305">
    <property type="component" value="Unassembled WGS sequence"/>
</dbReference>
<keyword evidence="3" id="KW-1185">Reference proteome</keyword>
<dbReference type="RefSeq" id="WP_042486143.1">
    <property type="nucleotide sequence ID" value="NZ_BBPI01000035.1"/>
</dbReference>
<name>A0A0A1W6H7_9SPHN</name>
<protein>
    <submittedName>
        <fullName evidence="2">Uncharacterized protein</fullName>
    </submittedName>
</protein>
<comment type="caution">
    <text evidence="2">The sequence shown here is derived from an EMBL/GenBank/DDBJ whole genome shotgun (WGS) entry which is preliminary data.</text>
</comment>
<keyword evidence="1" id="KW-0812">Transmembrane</keyword>
<dbReference type="AlphaFoldDB" id="A0A0A1W6H7"/>
<evidence type="ECO:0000313" key="2">
    <source>
        <dbReference type="EMBL" id="GAM00736.1"/>
    </source>
</evidence>
<feature type="transmembrane region" description="Helical" evidence="1">
    <location>
        <begin position="20"/>
        <end position="43"/>
    </location>
</feature>
<keyword evidence="1" id="KW-0472">Membrane</keyword>
<feature type="transmembrane region" description="Helical" evidence="1">
    <location>
        <begin position="109"/>
        <end position="127"/>
    </location>
</feature>
<accession>A0A0A1W6H7</accession>
<gene>
    <name evidence="2" type="ORF">SP5_035_01380</name>
</gene>
<evidence type="ECO:0000256" key="1">
    <source>
        <dbReference type="SAM" id="Phobius"/>
    </source>
</evidence>